<protein>
    <recommendedName>
        <fullName evidence="1">Phosphorylase b kinase regulatory subunit</fullName>
    </recommendedName>
</protein>
<keyword evidence="1" id="KW-0321">Glycogen metabolism</keyword>
<dbReference type="PANTHER" id="PTHR10749:SF8">
    <property type="entry name" value="PHOSPHORYLASE B KINASE REGULATORY SUBUNIT BETA"/>
    <property type="match status" value="1"/>
</dbReference>
<accession>J9EMF6</accession>
<reference evidence="3" key="1">
    <citation type="submission" date="2012-08" db="EMBL/GenBank/DDBJ databases">
        <title>The Genome Sequence of Wuchereria bancrofti.</title>
        <authorList>
            <person name="Nutman T.B."/>
            <person name="Fink D.L."/>
            <person name="Russ C."/>
            <person name="Young S."/>
            <person name="Zeng Q."/>
            <person name="Koehrsen M."/>
            <person name="Alvarado L."/>
            <person name="Berlin A."/>
            <person name="Chapman S.B."/>
            <person name="Chen Z."/>
            <person name="Freedman E."/>
            <person name="Gellesch M."/>
            <person name="Goldberg J."/>
            <person name="Griggs A."/>
            <person name="Gujja S."/>
            <person name="Heilman E.R."/>
            <person name="Heiman D."/>
            <person name="Hepburn T."/>
            <person name="Howarth C."/>
            <person name="Jen D."/>
            <person name="Larson L."/>
            <person name="Lewis B."/>
            <person name="Mehta T."/>
            <person name="Park D."/>
            <person name="Pearson M."/>
            <person name="Roberts A."/>
            <person name="Saif S."/>
            <person name="Shea T."/>
            <person name="Shenoy N."/>
            <person name="Sisk P."/>
            <person name="Stolte C."/>
            <person name="Sykes S."/>
            <person name="Walk T."/>
            <person name="White J."/>
            <person name="Yandava C."/>
            <person name="Haas B."/>
            <person name="Henn M.R."/>
            <person name="Nusbaum C."/>
            <person name="Birren B."/>
        </authorList>
    </citation>
    <scope>NUCLEOTIDE SEQUENCE [LARGE SCALE GENOMIC DNA]</scope>
    <source>
        <strain evidence="3">NA</strain>
    </source>
</reference>
<evidence type="ECO:0000313" key="2">
    <source>
        <dbReference type="EMBL" id="EJW76509.1"/>
    </source>
</evidence>
<gene>
    <name evidence="2" type="ORF">WUBG_12584</name>
</gene>
<proteinExistence type="inferred from homology"/>
<comment type="similarity">
    <text evidence="1">Belongs to the phosphorylase b kinase regulatory chain family.</text>
</comment>
<name>J9EMF6_WUCBA</name>
<dbReference type="GO" id="GO:0005964">
    <property type="term" value="C:phosphorylase kinase complex"/>
    <property type="evidence" value="ECO:0007669"/>
    <property type="project" value="TreeGrafter"/>
</dbReference>
<dbReference type="GO" id="GO:0005977">
    <property type="term" value="P:glycogen metabolic process"/>
    <property type="evidence" value="ECO:0007669"/>
    <property type="project" value="UniProtKB-UniPathway"/>
</dbReference>
<comment type="pathway">
    <text evidence="1">Glycan biosynthesis; glycogen metabolism.</text>
</comment>
<comment type="subcellular location">
    <subcellularLocation>
        <location evidence="1">Cell membrane</location>
        <topology evidence="1">Lipid-anchor</topology>
        <orientation evidence="1">Cytoplasmic side</orientation>
    </subcellularLocation>
</comment>
<dbReference type="GO" id="GO:0005516">
    <property type="term" value="F:calmodulin binding"/>
    <property type="evidence" value="ECO:0007669"/>
    <property type="project" value="UniProtKB-KW"/>
</dbReference>
<evidence type="ECO:0000256" key="1">
    <source>
        <dbReference type="RuleBase" id="RU364123"/>
    </source>
</evidence>
<keyword evidence="1" id="KW-0112">Calmodulin-binding</keyword>
<keyword evidence="1" id="KW-0472">Membrane</keyword>
<keyword evidence="1" id="KW-0119">Carbohydrate metabolism</keyword>
<feature type="non-terminal residue" evidence="2">
    <location>
        <position position="169"/>
    </location>
</feature>
<sequence length="169" mass="19292">MEGDPVVQVVLIAESSRLQMMLSTYGIDTQTPHDLEPVKIWPSWRMVKVFESLGKNEKMGLSGRPGRPFGPLNTSKIFKRFGDTILCYPLLFEVKDFYINADPAVLINEIKLNLEFISRRWKLTGRPTFCMVLRGEIMSGEYFSHMLDLLISLKNGCISGVRVRVGRLH</sequence>
<comment type="caution">
    <text evidence="2">The sequence shown here is derived from an EMBL/GenBank/DDBJ whole genome shotgun (WGS) entry which is preliminary data.</text>
</comment>
<evidence type="ECO:0000313" key="3">
    <source>
        <dbReference type="Proteomes" id="UP000004810"/>
    </source>
</evidence>
<dbReference type="InterPro" id="IPR008734">
    <property type="entry name" value="PHK_A/B_su"/>
</dbReference>
<dbReference type="Proteomes" id="UP000004810">
    <property type="component" value="Unassembled WGS sequence"/>
</dbReference>
<keyword evidence="1" id="KW-0636">Prenylation</keyword>
<dbReference type="GO" id="GO:0005886">
    <property type="term" value="C:plasma membrane"/>
    <property type="evidence" value="ECO:0007669"/>
    <property type="project" value="UniProtKB-SubCell"/>
</dbReference>
<keyword evidence="1" id="KW-1003">Cell membrane</keyword>
<dbReference type="EMBL" id="ADBV01008978">
    <property type="protein sequence ID" value="EJW76509.1"/>
    <property type="molecule type" value="Genomic_DNA"/>
</dbReference>
<dbReference type="AlphaFoldDB" id="J9EMF6"/>
<comment type="function">
    <text evidence="1">Phosphorylase b kinase catalyzes the phosphorylation of serine in certain substrates, including troponin I.</text>
</comment>
<dbReference type="UniPathway" id="UPA00163"/>
<keyword evidence="1" id="KW-0449">Lipoprotein</keyword>
<dbReference type="PANTHER" id="PTHR10749">
    <property type="entry name" value="PHOSPHORYLASE B KINASE REGULATORY SUBUNIT"/>
    <property type="match status" value="1"/>
</dbReference>
<organism evidence="2 3">
    <name type="scientific">Wuchereria bancrofti</name>
    <dbReference type="NCBI Taxonomy" id="6293"/>
    <lineage>
        <taxon>Eukaryota</taxon>
        <taxon>Metazoa</taxon>
        <taxon>Ecdysozoa</taxon>
        <taxon>Nematoda</taxon>
        <taxon>Chromadorea</taxon>
        <taxon>Rhabditida</taxon>
        <taxon>Spirurina</taxon>
        <taxon>Spiruromorpha</taxon>
        <taxon>Filarioidea</taxon>
        <taxon>Onchocercidae</taxon>
        <taxon>Wuchereria</taxon>
    </lineage>
</organism>